<proteinExistence type="predicted"/>
<feature type="chain" id="PRO_5040287844" description="Lipoprotein" evidence="2">
    <location>
        <begin position="22"/>
        <end position="57"/>
    </location>
</feature>
<dbReference type="RefSeq" id="WP_162089049.1">
    <property type="nucleotide sequence ID" value="NZ_CAJIMS010000001.1"/>
</dbReference>
<comment type="caution">
    <text evidence="3">The sequence shown here is derived from an EMBL/GenBank/DDBJ whole genome shotgun (WGS) entry which is preliminary data.</text>
</comment>
<sequence>MKGLKKILGMVAIIAFLASCVAPPHPGRRPVPPGHGKHMHKAKKHHPHNHGHHRGRH</sequence>
<dbReference type="EMBL" id="CAJIMS010000001">
    <property type="protein sequence ID" value="CAD7814559.1"/>
    <property type="molecule type" value="Genomic_DNA"/>
</dbReference>
<feature type="region of interest" description="Disordered" evidence="1">
    <location>
        <begin position="22"/>
        <end position="57"/>
    </location>
</feature>
<gene>
    <name evidence="3" type="ORF">CHRY9390_02825</name>
</gene>
<dbReference type="PROSITE" id="PS51257">
    <property type="entry name" value="PROKAR_LIPOPROTEIN"/>
    <property type="match status" value="1"/>
</dbReference>
<accession>A0A9N8MHZ3</accession>
<dbReference type="Proteomes" id="UP000662618">
    <property type="component" value="Unassembled WGS sequence"/>
</dbReference>
<keyword evidence="2" id="KW-0732">Signal</keyword>
<protein>
    <recommendedName>
        <fullName evidence="5">Lipoprotein</fullName>
    </recommendedName>
</protein>
<feature type="signal peptide" evidence="2">
    <location>
        <begin position="1"/>
        <end position="21"/>
    </location>
</feature>
<feature type="compositionally biased region" description="Pro residues" evidence="1">
    <location>
        <begin position="23"/>
        <end position="33"/>
    </location>
</feature>
<evidence type="ECO:0000313" key="4">
    <source>
        <dbReference type="Proteomes" id="UP000662618"/>
    </source>
</evidence>
<evidence type="ECO:0000256" key="1">
    <source>
        <dbReference type="SAM" id="MobiDB-lite"/>
    </source>
</evidence>
<keyword evidence="4" id="KW-1185">Reference proteome</keyword>
<name>A0A9N8MHZ3_9FLAO</name>
<reference evidence="3" key="1">
    <citation type="submission" date="2020-12" db="EMBL/GenBank/DDBJ databases">
        <authorList>
            <person name="Rodrigo-Torres L."/>
            <person name="Arahal R. D."/>
            <person name="Lucena T."/>
        </authorList>
    </citation>
    <scope>NUCLEOTIDE SEQUENCE</scope>
    <source>
        <strain evidence="3">CECT 9390</strain>
    </source>
</reference>
<dbReference type="AlphaFoldDB" id="A0A9N8MHZ3"/>
<evidence type="ECO:0000256" key="2">
    <source>
        <dbReference type="SAM" id="SignalP"/>
    </source>
</evidence>
<feature type="compositionally biased region" description="Basic residues" evidence="1">
    <location>
        <begin position="35"/>
        <end position="57"/>
    </location>
</feature>
<evidence type="ECO:0000313" key="3">
    <source>
        <dbReference type="EMBL" id="CAD7814559.1"/>
    </source>
</evidence>
<evidence type="ECO:0008006" key="5">
    <source>
        <dbReference type="Google" id="ProtNLM"/>
    </source>
</evidence>
<organism evidence="3 4">
    <name type="scientific">Chryseobacterium aquaeductus</name>
    <dbReference type="NCBI Taxonomy" id="2675056"/>
    <lineage>
        <taxon>Bacteria</taxon>
        <taxon>Pseudomonadati</taxon>
        <taxon>Bacteroidota</taxon>
        <taxon>Flavobacteriia</taxon>
        <taxon>Flavobacteriales</taxon>
        <taxon>Weeksellaceae</taxon>
        <taxon>Chryseobacterium group</taxon>
        <taxon>Chryseobacterium</taxon>
    </lineage>
</organism>